<evidence type="ECO:0000313" key="2">
    <source>
        <dbReference type="Proteomes" id="UP000186914"/>
    </source>
</evidence>
<dbReference type="InterPro" id="IPR055926">
    <property type="entry name" value="DUF7503"/>
</dbReference>
<organism evidence="1 2">
    <name type="scientific">Haladaptatus litoreus</name>
    <dbReference type="NCBI Taxonomy" id="553468"/>
    <lineage>
        <taxon>Archaea</taxon>
        <taxon>Methanobacteriati</taxon>
        <taxon>Methanobacteriota</taxon>
        <taxon>Stenosarchaea group</taxon>
        <taxon>Halobacteria</taxon>
        <taxon>Halobacteriales</taxon>
        <taxon>Haladaptataceae</taxon>
        <taxon>Haladaptatus</taxon>
    </lineage>
</organism>
<name>A0A1N6XQ91_9EURY</name>
<dbReference type="Proteomes" id="UP000186914">
    <property type="component" value="Unassembled WGS sequence"/>
</dbReference>
<accession>A0A1N6XQ91</accession>
<dbReference type="RefSeq" id="WP_281247661.1">
    <property type="nucleotide sequence ID" value="NZ_FTNO01000001.1"/>
</dbReference>
<evidence type="ECO:0000313" key="1">
    <source>
        <dbReference type="EMBL" id="SIR04508.1"/>
    </source>
</evidence>
<proteinExistence type="predicted"/>
<reference evidence="2" key="1">
    <citation type="submission" date="2017-01" db="EMBL/GenBank/DDBJ databases">
        <authorList>
            <person name="Varghese N."/>
            <person name="Submissions S."/>
        </authorList>
    </citation>
    <scope>NUCLEOTIDE SEQUENCE [LARGE SCALE GENOMIC DNA]</scope>
    <source>
        <strain evidence="2">CGMCC 1.7737</strain>
    </source>
</reference>
<protein>
    <submittedName>
        <fullName evidence="1">Uncharacterized protein</fullName>
    </submittedName>
</protein>
<keyword evidence="2" id="KW-1185">Reference proteome</keyword>
<dbReference type="AlphaFoldDB" id="A0A1N6XQ91"/>
<dbReference type="EMBL" id="FTNO01000001">
    <property type="protein sequence ID" value="SIR04508.1"/>
    <property type="molecule type" value="Genomic_DNA"/>
</dbReference>
<sequence length="44" mass="4624">MTERNDTLLAYLAENPRMAGVLFTICLLLTQTGNAAAAAGGTIR</sequence>
<dbReference type="Pfam" id="PF24335">
    <property type="entry name" value="DUF7503"/>
    <property type="match status" value="1"/>
</dbReference>
<gene>
    <name evidence="1" type="ORF">SAMN05421858_1229</name>
</gene>